<feature type="region of interest" description="Disordered" evidence="1">
    <location>
        <begin position="1275"/>
        <end position="1301"/>
    </location>
</feature>
<feature type="region of interest" description="Disordered" evidence="1">
    <location>
        <begin position="1544"/>
        <end position="1575"/>
    </location>
</feature>
<dbReference type="OrthoDB" id="5419922at2759"/>
<reference evidence="2 3" key="1">
    <citation type="journal article" date="2018" name="Nat. Ecol. Evol.">
        <title>Pezizomycetes genomes reveal the molecular basis of ectomycorrhizal truffle lifestyle.</title>
        <authorList>
            <person name="Murat C."/>
            <person name="Payen T."/>
            <person name="Noel B."/>
            <person name="Kuo A."/>
            <person name="Morin E."/>
            <person name="Chen J."/>
            <person name="Kohler A."/>
            <person name="Krizsan K."/>
            <person name="Balestrini R."/>
            <person name="Da Silva C."/>
            <person name="Montanini B."/>
            <person name="Hainaut M."/>
            <person name="Levati E."/>
            <person name="Barry K.W."/>
            <person name="Belfiori B."/>
            <person name="Cichocki N."/>
            <person name="Clum A."/>
            <person name="Dockter R.B."/>
            <person name="Fauchery L."/>
            <person name="Guy J."/>
            <person name="Iotti M."/>
            <person name="Le Tacon F."/>
            <person name="Lindquist E.A."/>
            <person name="Lipzen A."/>
            <person name="Malagnac F."/>
            <person name="Mello A."/>
            <person name="Molinier V."/>
            <person name="Miyauchi S."/>
            <person name="Poulain J."/>
            <person name="Riccioni C."/>
            <person name="Rubini A."/>
            <person name="Sitrit Y."/>
            <person name="Splivallo R."/>
            <person name="Traeger S."/>
            <person name="Wang M."/>
            <person name="Zifcakova L."/>
            <person name="Wipf D."/>
            <person name="Zambonelli A."/>
            <person name="Paolocci F."/>
            <person name="Nowrousian M."/>
            <person name="Ottonello S."/>
            <person name="Baldrian P."/>
            <person name="Spatafora J.W."/>
            <person name="Henrissat B."/>
            <person name="Nagy L.G."/>
            <person name="Aury J.M."/>
            <person name="Wincker P."/>
            <person name="Grigoriev I.V."/>
            <person name="Bonfante P."/>
            <person name="Martin F.M."/>
        </authorList>
    </citation>
    <scope>NUCLEOTIDE SEQUENCE [LARGE SCALE GENOMIC DNA]</scope>
    <source>
        <strain evidence="2 3">RN42</strain>
    </source>
</reference>
<organism evidence="2 3">
    <name type="scientific">Ascobolus immersus RN42</name>
    <dbReference type="NCBI Taxonomy" id="1160509"/>
    <lineage>
        <taxon>Eukaryota</taxon>
        <taxon>Fungi</taxon>
        <taxon>Dikarya</taxon>
        <taxon>Ascomycota</taxon>
        <taxon>Pezizomycotina</taxon>
        <taxon>Pezizomycetes</taxon>
        <taxon>Pezizales</taxon>
        <taxon>Ascobolaceae</taxon>
        <taxon>Ascobolus</taxon>
    </lineage>
</organism>
<feature type="compositionally biased region" description="Polar residues" evidence="1">
    <location>
        <begin position="746"/>
        <end position="756"/>
    </location>
</feature>
<feature type="compositionally biased region" description="Basic and acidic residues" evidence="1">
    <location>
        <begin position="769"/>
        <end position="787"/>
    </location>
</feature>
<feature type="compositionally biased region" description="Polar residues" evidence="1">
    <location>
        <begin position="472"/>
        <end position="481"/>
    </location>
</feature>
<evidence type="ECO:0000313" key="2">
    <source>
        <dbReference type="EMBL" id="RPA85197.1"/>
    </source>
</evidence>
<feature type="region of interest" description="Disordered" evidence="1">
    <location>
        <begin position="913"/>
        <end position="1083"/>
    </location>
</feature>
<dbReference type="STRING" id="1160509.A0A3N4IID5"/>
<feature type="compositionally biased region" description="Basic residues" evidence="1">
    <location>
        <begin position="1561"/>
        <end position="1575"/>
    </location>
</feature>
<evidence type="ECO:0000313" key="3">
    <source>
        <dbReference type="Proteomes" id="UP000275078"/>
    </source>
</evidence>
<dbReference type="EMBL" id="ML119655">
    <property type="protein sequence ID" value="RPA85197.1"/>
    <property type="molecule type" value="Genomic_DNA"/>
</dbReference>
<feature type="compositionally biased region" description="Basic and acidic residues" evidence="1">
    <location>
        <begin position="312"/>
        <end position="329"/>
    </location>
</feature>
<feature type="compositionally biased region" description="Basic and acidic residues" evidence="1">
    <location>
        <begin position="817"/>
        <end position="840"/>
    </location>
</feature>
<name>A0A3N4IID5_ASCIM</name>
<gene>
    <name evidence="2" type="ORF">BJ508DRAFT_373888</name>
</gene>
<feature type="compositionally biased region" description="Polar residues" evidence="1">
    <location>
        <begin position="331"/>
        <end position="358"/>
    </location>
</feature>
<proteinExistence type="predicted"/>
<accession>A0A3N4IID5</accession>
<feature type="compositionally biased region" description="Pro residues" evidence="1">
    <location>
        <begin position="530"/>
        <end position="544"/>
    </location>
</feature>
<feature type="compositionally biased region" description="Polar residues" evidence="1">
    <location>
        <begin position="297"/>
        <end position="310"/>
    </location>
</feature>
<protein>
    <submittedName>
        <fullName evidence="2">Uncharacterized protein</fullName>
    </submittedName>
</protein>
<feature type="compositionally biased region" description="Low complexity" evidence="1">
    <location>
        <begin position="1020"/>
        <end position="1036"/>
    </location>
</feature>
<feature type="compositionally biased region" description="Low complexity" evidence="1">
    <location>
        <begin position="1275"/>
        <end position="1291"/>
    </location>
</feature>
<feature type="region of interest" description="Disordered" evidence="1">
    <location>
        <begin position="1424"/>
        <end position="1443"/>
    </location>
</feature>
<feature type="compositionally biased region" description="Polar residues" evidence="1">
    <location>
        <begin position="160"/>
        <end position="172"/>
    </location>
</feature>
<feature type="compositionally biased region" description="Pro residues" evidence="1">
    <location>
        <begin position="243"/>
        <end position="252"/>
    </location>
</feature>
<feature type="region of interest" description="Disordered" evidence="1">
    <location>
        <begin position="106"/>
        <end position="544"/>
    </location>
</feature>
<feature type="region of interest" description="Disordered" evidence="1">
    <location>
        <begin position="605"/>
        <end position="678"/>
    </location>
</feature>
<feature type="compositionally biased region" description="Low complexity" evidence="1">
    <location>
        <begin position="431"/>
        <end position="442"/>
    </location>
</feature>
<feature type="compositionally biased region" description="Pro residues" evidence="1">
    <location>
        <begin position="404"/>
        <end position="430"/>
    </location>
</feature>
<feature type="compositionally biased region" description="Basic and acidic residues" evidence="1">
    <location>
        <begin position="934"/>
        <end position="943"/>
    </location>
</feature>
<feature type="region of interest" description="Disordered" evidence="1">
    <location>
        <begin position="740"/>
        <end position="855"/>
    </location>
</feature>
<dbReference type="Proteomes" id="UP000275078">
    <property type="component" value="Unassembled WGS sequence"/>
</dbReference>
<feature type="compositionally biased region" description="Low complexity" evidence="1">
    <location>
        <begin position="450"/>
        <end position="464"/>
    </location>
</feature>
<feature type="region of interest" description="Disordered" evidence="1">
    <location>
        <begin position="1171"/>
        <end position="1205"/>
    </location>
</feature>
<evidence type="ECO:0000256" key="1">
    <source>
        <dbReference type="SAM" id="MobiDB-lite"/>
    </source>
</evidence>
<sequence>MSGLSTSTRKEPPAFSVGSCFPLKPIFPPLPTFSDYEDDAEDSDPDAVICEDSKAMSREELMASHQRIMDAAAKYVRGGSLYIHSARLRGPVVRNPWAVRTKETTIPTTAKTRQTEEELSQPPAKRRRLQHSQSTLSIATPVGPIRKPLSSIFSDPPRPSSQSAVATSNGMDSDQRRQRIRTFLTRTARPIEGPTITPSTPVTLEDSARVSSTGSPLPRRRSRRSTLPEKTPQTPANTDAIPPTSPAVPQPSIPRHVSLKHSRPVDGSSPFIYQKKVKPVPTLRKQSEPPPIEEVPHSSNHSSPQPTLSLQPDHHQEPPNDPEHTHEPVQTRISLPPSSTSKPNPDTPFDSSIRSYSDVSKVEETPALPRSKLLPPPSDDIDTTPRPPTPQISKPKEIIDVPASSPPPNPPRTTPPSEPTPRPSTPPPPASSATPNIRTVPTIPTPIRPPSLTTPLPASPWTALSPKPLRTPANNTAQWPASPSRPPLTPRRESRVNMALSALKSPKPSPRKLLFSPPKQSPRRLLPSPAIKPAPPKLVLPSPEPVRPSVEVLEVGERTFEDDGEWVETQGATQLVEEKVVEEPEMVGEEVLEVGERTFAAVDEEWVETQGRTQPVEEEEEKDKENDITGDGTEEPIVEEKEPQAVEEVVEVGERTFDATDDTWLETQGDSTKPPANEQLLVAEETPTEKEEELLVGEKTFAEVDGTWITEGRTVESQARLADAAGEVQASQEVQTDEISRVVDSEASTQVLQTQESRVETLEEEEEEVRPQKSRVETLEDEVRTVVDSEASTQVRTQEEKGQETLDTEASTQVLAVEEKEKVGVEDGPEVERTEAKPAEPEATSAQTEKSMEPVAEVEVVKEVVEEIVEVEEVTVGAASPRTVETGEVEVEEVTVVAASPVAVEPMPVVEEQKGVEEEVEHVPVVAAPVMEDAMDKRDKEEVSEPVQEVQEPQAEDPMEGVESTAPQPPVQAEEQLPEESTTTTAPVEAVATKERDPDETASSPPPTTPQQEHQDGQDPDATADTTAETTVQTVVPFTPGPSQQAAIDPDATADEPEKMDTSPVRNTPFRPPMAANVSFVPETPYPQPTFALSTVQETPVQQQPMAEPEAMDTSPIWKTPAHLSTIAEVTEAPTVQESQLPSTFPAAMSTSPIHEEPVQQSTLAEPRYSPDLEDVHLPSTSIPASPESYRELSPAAHSGESPGKFDMFRQSQMGGTQLGGGTQDSPWVDTQFQLEKARKLFDEALMDTPSASGIFSKSQSTGQTTVSLLEPGSQSLFGQSQSQSQSQSFGDVTATPQNAQMDYPMPMSATPTGPQALGPSQETWIGTQFHLEQERSSFDRNFLLDTPSVNPDDTLLSSTPRIEETPAIVQQKRKKAAKKTLMEITEEPHLPDTPTAPKKPISKHKTLSTPLLDPDHFSPFKTFTSPPAPSSPTARLGNKNRKASPVPINLFTQVDADKTNTSVFDSGIWGGNERWSSGEKENMLRTPVDNNRKGAGMFETPFGQDSMMMGGDEGDEGESLVRDVSKMLDDEVWDIDREVERMRDQAVTPVPGKGREGRSARIRRSLGGSVKRRW</sequence>
<feature type="compositionally biased region" description="Low complexity" evidence="1">
    <location>
        <begin position="979"/>
        <end position="991"/>
    </location>
</feature>
<keyword evidence="3" id="KW-1185">Reference proteome</keyword>